<dbReference type="CDD" id="cd19426">
    <property type="entry name" value="lipocalin_6"/>
    <property type="match status" value="1"/>
</dbReference>
<protein>
    <submittedName>
        <fullName evidence="5">Epididymal-specific lipocalin-6</fullName>
    </submittedName>
</protein>
<dbReference type="PANTHER" id="PTHR11430">
    <property type="entry name" value="LIPOCALIN"/>
    <property type="match status" value="1"/>
</dbReference>
<dbReference type="InterPro" id="IPR012674">
    <property type="entry name" value="Calycin"/>
</dbReference>
<name>A0A6J3GIH2_SAPAP</name>
<organism evidence="4 5">
    <name type="scientific">Sapajus apella</name>
    <name type="common">Brown-capped capuchin</name>
    <name type="synonym">Cebus apella</name>
    <dbReference type="NCBI Taxonomy" id="9515"/>
    <lineage>
        <taxon>Eukaryota</taxon>
        <taxon>Metazoa</taxon>
        <taxon>Chordata</taxon>
        <taxon>Craniata</taxon>
        <taxon>Vertebrata</taxon>
        <taxon>Euteleostomi</taxon>
        <taxon>Mammalia</taxon>
        <taxon>Eutheria</taxon>
        <taxon>Euarchontoglires</taxon>
        <taxon>Primates</taxon>
        <taxon>Haplorrhini</taxon>
        <taxon>Platyrrhini</taxon>
        <taxon>Cebidae</taxon>
        <taxon>Cebinae</taxon>
        <taxon>Sapajus</taxon>
    </lineage>
</organism>
<keyword evidence="4" id="KW-1185">Reference proteome</keyword>
<dbReference type="InterPro" id="IPR000566">
    <property type="entry name" value="Lipocln_cytosolic_FA-bd_dom"/>
</dbReference>
<accession>A0A6J3GIH2</accession>
<gene>
    <name evidence="5" type="primary">LCN6</name>
</gene>
<dbReference type="InterPro" id="IPR022272">
    <property type="entry name" value="Lipocalin_CS"/>
</dbReference>
<sequence length="259" mass="27835">MADLTLQALSWLCSRHDPGSEAATAQLPAPPAMVTLREAGRVPGGQCCPCGGVQSHVNGSPGLGGTAHPGPVAWCGPGRMGSLLLAVLLALASVPRAQAVWLGRLDPKQLLGPWYVLAVASREKSFAVEKDMKNVAGVVVTLTPENNLRMLSSEQGLEGCSQSVTELLKRNSGWVFENPSVGVLEFRVLGTNFRDYAIVFTQLEFGDEPFNTVQLYSRTETASQEAMGLFTKWSRGLGFPSQQQAQLQKDLTCARRILP</sequence>
<dbReference type="PANTHER" id="PTHR11430:SF10">
    <property type="entry name" value="EPIDIDYMAL-SPECIFIC LIPOCALIN-6"/>
    <property type="match status" value="1"/>
</dbReference>
<evidence type="ECO:0000259" key="3">
    <source>
        <dbReference type="Pfam" id="PF00061"/>
    </source>
</evidence>
<dbReference type="RefSeq" id="XP_032117729.1">
    <property type="nucleotide sequence ID" value="XM_032261838.1"/>
</dbReference>
<dbReference type="PROSITE" id="PS00213">
    <property type="entry name" value="LIPOCALIN"/>
    <property type="match status" value="1"/>
</dbReference>
<comment type="similarity">
    <text evidence="1 2">Belongs to the calycin superfamily. Lipocalin family.</text>
</comment>
<dbReference type="GO" id="GO:0036094">
    <property type="term" value="F:small molecule binding"/>
    <property type="evidence" value="ECO:0007669"/>
    <property type="project" value="InterPro"/>
</dbReference>
<dbReference type="Pfam" id="PF00061">
    <property type="entry name" value="Lipocalin"/>
    <property type="match status" value="1"/>
</dbReference>
<dbReference type="Gene3D" id="2.40.128.20">
    <property type="match status" value="1"/>
</dbReference>
<dbReference type="Proteomes" id="UP000504640">
    <property type="component" value="Unplaced"/>
</dbReference>
<evidence type="ECO:0000313" key="4">
    <source>
        <dbReference type="Proteomes" id="UP000504640"/>
    </source>
</evidence>
<dbReference type="InterPro" id="IPR002345">
    <property type="entry name" value="Lipocalin"/>
</dbReference>
<evidence type="ECO:0000313" key="5">
    <source>
        <dbReference type="RefSeq" id="XP_032117729.1"/>
    </source>
</evidence>
<dbReference type="CTD" id="158062"/>
<feature type="domain" description="Lipocalin/cytosolic fatty-acid binding" evidence="3">
    <location>
        <begin position="112"/>
        <end position="245"/>
    </location>
</feature>
<proteinExistence type="inferred from homology"/>
<evidence type="ECO:0000256" key="1">
    <source>
        <dbReference type="ARBA" id="ARBA00006889"/>
    </source>
</evidence>
<dbReference type="AlphaFoldDB" id="A0A6J3GIH2"/>
<reference evidence="5" key="1">
    <citation type="submission" date="2025-08" db="UniProtKB">
        <authorList>
            <consortium name="RefSeq"/>
        </authorList>
    </citation>
    <scope>IDENTIFICATION</scope>
    <source>
        <tissue evidence="5">Blood</tissue>
    </source>
</reference>
<dbReference type="SUPFAM" id="SSF50814">
    <property type="entry name" value="Lipocalins"/>
    <property type="match status" value="1"/>
</dbReference>
<evidence type="ECO:0000256" key="2">
    <source>
        <dbReference type="RuleBase" id="RU003695"/>
    </source>
</evidence>
<dbReference type="GeneID" id="116539143"/>